<accession>A0A3R9ZXB3</accession>
<dbReference type="RefSeq" id="WP_125942523.1">
    <property type="nucleotide sequence ID" value="NZ_PXZH01000001.1"/>
</dbReference>
<evidence type="ECO:0000313" key="3">
    <source>
        <dbReference type="Proteomes" id="UP000277864"/>
    </source>
</evidence>
<evidence type="ECO:0008006" key="4">
    <source>
        <dbReference type="Google" id="ProtNLM"/>
    </source>
</evidence>
<organism evidence="2 3">
    <name type="scientific">Vagococcus humatus</name>
    <dbReference type="NCBI Taxonomy" id="1889241"/>
    <lineage>
        <taxon>Bacteria</taxon>
        <taxon>Bacillati</taxon>
        <taxon>Bacillota</taxon>
        <taxon>Bacilli</taxon>
        <taxon>Lactobacillales</taxon>
        <taxon>Enterococcaceae</taxon>
        <taxon>Vagococcus</taxon>
    </lineage>
</organism>
<feature type="transmembrane region" description="Helical" evidence="1">
    <location>
        <begin position="234"/>
        <end position="252"/>
    </location>
</feature>
<dbReference type="Proteomes" id="UP000277864">
    <property type="component" value="Unassembled WGS sequence"/>
</dbReference>
<evidence type="ECO:0000313" key="2">
    <source>
        <dbReference type="EMBL" id="RST89910.1"/>
    </source>
</evidence>
<feature type="transmembrane region" description="Helical" evidence="1">
    <location>
        <begin position="58"/>
        <end position="80"/>
    </location>
</feature>
<gene>
    <name evidence="2" type="ORF">C7P63_02195</name>
</gene>
<keyword evidence="1" id="KW-0472">Membrane</keyword>
<evidence type="ECO:0000256" key="1">
    <source>
        <dbReference type="SAM" id="Phobius"/>
    </source>
</evidence>
<sequence>MIMQIFLYITFILMIFFMILSNKFYNQIFNPVFLILFFYLIWFLMGRSGYLGQYKPTYVSSLFLASNIILLCISTVVSTSSKKIWILKMKQIRMSDNYKNIILQFVRWFSFILSVFIFINLFKKILGGDIMSTQVRNISYSVSYNSDEYMKIYYNPTIYYIYQYFIRGFAFFDMVYSTCMFFGSKKKYELITIANFLLFVTIMQSRIEVLKLVIFIILIVCLSNIKITEKGKKYLIRVSVIISIPTLIVFSLRTNSNVNVIKHSIDSFIIDHSGSNYMFSKFFDEYNEGLRLSNYSIIQEYIGGINSFIDSLKTLFNIPILDNDEMLRYIRAPHYIGSSDHYNYFYTMYFKFLDTGGYLGCYLFSVFLGVFLGFSYNKYMTKNNIKSLYILSLLTYISVMGTYNYILSGTSSLILFLGLLIVEDNKVQIENR</sequence>
<feature type="transmembrane region" description="Helical" evidence="1">
    <location>
        <begin position="388"/>
        <end position="406"/>
    </location>
</feature>
<feature type="transmembrane region" description="Helical" evidence="1">
    <location>
        <begin position="32"/>
        <end position="52"/>
    </location>
</feature>
<comment type="caution">
    <text evidence="2">The sequence shown here is derived from an EMBL/GenBank/DDBJ whole genome shotgun (WGS) entry which is preliminary data.</text>
</comment>
<keyword evidence="3" id="KW-1185">Reference proteome</keyword>
<feature type="transmembrane region" description="Helical" evidence="1">
    <location>
        <begin position="356"/>
        <end position="376"/>
    </location>
</feature>
<feature type="transmembrane region" description="Helical" evidence="1">
    <location>
        <begin position="209"/>
        <end position="227"/>
    </location>
</feature>
<dbReference type="NCBIfam" id="TIGR04370">
    <property type="entry name" value="glyco_rpt_poly"/>
    <property type="match status" value="1"/>
</dbReference>
<dbReference type="OrthoDB" id="10005523at2"/>
<feature type="transmembrane region" description="Helical" evidence="1">
    <location>
        <begin position="157"/>
        <end position="176"/>
    </location>
</feature>
<protein>
    <recommendedName>
        <fullName evidence="4">Oligosaccharide repeat unit polymerase</fullName>
    </recommendedName>
</protein>
<keyword evidence="1" id="KW-1133">Transmembrane helix</keyword>
<name>A0A3R9ZXB3_9ENTE</name>
<dbReference type="AlphaFoldDB" id="A0A3R9ZXB3"/>
<proteinExistence type="predicted"/>
<keyword evidence="1" id="KW-0812">Transmembrane</keyword>
<feature type="transmembrane region" description="Helical" evidence="1">
    <location>
        <begin position="101"/>
        <end position="122"/>
    </location>
</feature>
<feature type="transmembrane region" description="Helical" evidence="1">
    <location>
        <begin position="6"/>
        <end position="25"/>
    </location>
</feature>
<dbReference type="EMBL" id="PXZH01000001">
    <property type="protein sequence ID" value="RST89910.1"/>
    <property type="molecule type" value="Genomic_DNA"/>
</dbReference>
<reference evidence="2 3" key="1">
    <citation type="submission" date="2018-03" db="EMBL/GenBank/DDBJ databases">
        <authorList>
            <person name="Gulvik C.A."/>
        </authorList>
    </citation>
    <scope>NUCLEOTIDE SEQUENCE [LARGE SCALE GENOMIC DNA]</scope>
    <source>
        <strain evidence="2 3">JCM 31581</strain>
    </source>
</reference>